<dbReference type="Proteomes" id="UP001500618">
    <property type="component" value="Unassembled WGS sequence"/>
</dbReference>
<feature type="compositionally biased region" description="Basic and acidic residues" evidence="1">
    <location>
        <begin position="1"/>
        <end position="10"/>
    </location>
</feature>
<feature type="region of interest" description="Disordered" evidence="1">
    <location>
        <begin position="1"/>
        <end position="20"/>
    </location>
</feature>
<dbReference type="RefSeq" id="WP_163567114.1">
    <property type="nucleotide sequence ID" value="NZ_BAAANY010000038.1"/>
</dbReference>
<reference evidence="2 3" key="1">
    <citation type="journal article" date="2019" name="Int. J. Syst. Evol. Microbiol.">
        <title>The Global Catalogue of Microorganisms (GCM) 10K type strain sequencing project: providing services to taxonomists for standard genome sequencing and annotation.</title>
        <authorList>
            <consortium name="The Broad Institute Genomics Platform"/>
            <consortium name="The Broad Institute Genome Sequencing Center for Infectious Disease"/>
            <person name="Wu L."/>
            <person name="Ma J."/>
        </authorList>
    </citation>
    <scope>NUCLEOTIDE SEQUENCE [LARGE SCALE GENOMIC DNA]</scope>
    <source>
        <strain evidence="2 3">JCM 14718</strain>
    </source>
</reference>
<comment type="caution">
    <text evidence="2">The sequence shown here is derived from an EMBL/GenBank/DDBJ whole genome shotgun (WGS) entry which is preliminary data.</text>
</comment>
<feature type="region of interest" description="Disordered" evidence="1">
    <location>
        <begin position="26"/>
        <end position="57"/>
    </location>
</feature>
<protein>
    <submittedName>
        <fullName evidence="2">Uncharacterized protein</fullName>
    </submittedName>
</protein>
<keyword evidence="3" id="KW-1185">Reference proteome</keyword>
<organism evidence="2 3">
    <name type="scientific">Fodinicola feengrottensis</name>
    <dbReference type="NCBI Taxonomy" id="435914"/>
    <lineage>
        <taxon>Bacteria</taxon>
        <taxon>Bacillati</taxon>
        <taxon>Actinomycetota</taxon>
        <taxon>Actinomycetes</taxon>
        <taxon>Mycobacteriales</taxon>
        <taxon>Fodinicola</taxon>
    </lineage>
</organism>
<accession>A0ABN2IV18</accession>
<evidence type="ECO:0000256" key="1">
    <source>
        <dbReference type="SAM" id="MobiDB-lite"/>
    </source>
</evidence>
<dbReference type="EMBL" id="BAAANY010000038">
    <property type="protein sequence ID" value="GAA1712375.1"/>
    <property type="molecule type" value="Genomic_DNA"/>
</dbReference>
<gene>
    <name evidence="2" type="ORF">GCM10009765_71850</name>
</gene>
<proteinExistence type="predicted"/>
<name>A0ABN2IV18_9ACTN</name>
<evidence type="ECO:0000313" key="2">
    <source>
        <dbReference type="EMBL" id="GAA1712375.1"/>
    </source>
</evidence>
<sequence length="57" mass="6084">MPTERIEHPDGFGPAEVPAGAVSMRTVIGSHTEVEYPDAPKQPAKPRQATKPTSGEE</sequence>
<evidence type="ECO:0000313" key="3">
    <source>
        <dbReference type="Proteomes" id="UP001500618"/>
    </source>
</evidence>